<gene>
    <name evidence="2" type="ORF">SO3561_07970</name>
</gene>
<feature type="transmembrane region" description="Helical" evidence="1">
    <location>
        <begin position="265"/>
        <end position="287"/>
    </location>
</feature>
<evidence type="ECO:0000313" key="3">
    <source>
        <dbReference type="Proteomes" id="UP000217446"/>
    </source>
</evidence>
<dbReference type="Proteomes" id="UP000217446">
    <property type="component" value="Unassembled WGS sequence"/>
</dbReference>
<feature type="transmembrane region" description="Helical" evidence="1">
    <location>
        <begin position="159"/>
        <end position="180"/>
    </location>
</feature>
<keyword evidence="1" id="KW-0472">Membrane</keyword>
<accession>A0A250VQ98</accession>
<evidence type="ECO:0000256" key="1">
    <source>
        <dbReference type="SAM" id="Phobius"/>
    </source>
</evidence>
<proteinExistence type="predicted"/>
<keyword evidence="1" id="KW-0812">Transmembrane</keyword>
<dbReference type="AlphaFoldDB" id="A0A250VQ98"/>
<dbReference type="EMBL" id="BDQI01000026">
    <property type="protein sequence ID" value="GAX56403.1"/>
    <property type="molecule type" value="Genomic_DNA"/>
</dbReference>
<dbReference type="RefSeq" id="WP_067381844.1">
    <property type="nucleotide sequence ID" value="NZ_BDQI01000026.1"/>
</dbReference>
<name>A0A250VQ98_STROL</name>
<organism evidence="2 3">
    <name type="scientific">Streptomyces olivochromogenes</name>
    <dbReference type="NCBI Taxonomy" id="1963"/>
    <lineage>
        <taxon>Bacteria</taxon>
        <taxon>Bacillati</taxon>
        <taxon>Actinomycetota</taxon>
        <taxon>Actinomycetes</taxon>
        <taxon>Kitasatosporales</taxon>
        <taxon>Streptomycetaceae</taxon>
        <taxon>Streptomyces</taxon>
    </lineage>
</organism>
<protein>
    <submittedName>
        <fullName evidence="2">Uncharacterized protein</fullName>
    </submittedName>
</protein>
<keyword evidence="3" id="KW-1185">Reference proteome</keyword>
<sequence>MTVTDAEPAVGTTLRGRGGTARLERETVILDRAGIRLVIPLDAIETVHVARGRRPTAEIRLNSAATRAEPATVCAISSRRTEEVEAFAYAVNAAVPQRDEAEKHIDGAALVRAEKRPFTPRPRRRAFLSTGQWWAWSTLTCLFLLGLLLPVSAGDGRLTQLWAAVFPVLVCGCFAARGTWRATVTWWLLHRYGVTTVATCVGYHPAPDPTDPGTVLYSFTDTSGTPHTFERTGHPSAPDKRISYDPARPDFATGPGQPWVRTLILLIRLLVGVPVVLVMAAYLLWYFTTAMHA</sequence>
<keyword evidence="1" id="KW-1133">Transmembrane helix</keyword>
<reference evidence="3" key="1">
    <citation type="submission" date="2017-05" db="EMBL/GenBank/DDBJ databases">
        <title>Streptomyces olivochromogenes NBRC 3561 whole genome shotgun sequence.</title>
        <authorList>
            <person name="Dohra H."/>
            <person name="Kodani S."/>
        </authorList>
    </citation>
    <scope>NUCLEOTIDE SEQUENCE [LARGE SCALE GENOMIC DNA]</scope>
    <source>
        <strain evidence="3">NBRC 3561</strain>
    </source>
</reference>
<evidence type="ECO:0000313" key="2">
    <source>
        <dbReference type="EMBL" id="GAX56403.1"/>
    </source>
</evidence>
<comment type="caution">
    <text evidence="2">The sequence shown here is derived from an EMBL/GenBank/DDBJ whole genome shotgun (WGS) entry which is preliminary data.</text>
</comment>
<feature type="transmembrane region" description="Helical" evidence="1">
    <location>
        <begin position="133"/>
        <end position="153"/>
    </location>
</feature>